<reference evidence="1" key="1">
    <citation type="submission" date="2023-04" db="EMBL/GenBank/DDBJ databases">
        <title>A chromosome-level genome assembly of the parasitoid wasp Eretmocerus hayati.</title>
        <authorList>
            <person name="Zhong Y."/>
            <person name="Liu S."/>
            <person name="Liu Y."/>
        </authorList>
    </citation>
    <scope>NUCLEOTIDE SEQUENCE</scope>
    <source>
        <strain evidence="1">ZJU_SS_LIU_2023</strain>
    </source>
</reference>
<sequence length="419" mass="48176">MASVFATLSELTKYVNLKIDRDSPAIDNIIFKLHYRATFLILLGSSVLVSSRQFFGEHIKCMADKSLEEDVINSFCFFTSTYTVVKHMNETALKEETIPHPGVGPAAKYDEVTRHAYYQWVPFVLFFQALLFYLPHYIWRTIEGGRLKILVSGLHMASLCIREDELKTDNGVTIISKGQKEAKIKQIRTSFMNRLHINRAWAYYLGLCELLNFVNVLVQIYATNKFLGGSFVGIGKDLVEFDPKNLIGALDAVFPKVTKCEFHRYGPSGGLQRHDVICVMALNIINEKIYGFLWFWFIILAVLTALGLVWRVLTMLFHSKGNFFSRAVFKIACPGKYEPLEILNVTKESHYGDWLFLYYIAKNVENYVFKELLHGLAADLFMKRQNSFPGQLRRDSIIKTEYSPKDEEAQNEEVSNLLY</sequence>
<gene>
    <name evidence="1" type="ORF">QAD02_004066</name>
</gene>
<comment type="caution">
    <text evidence="1">The sequence shown here is derived from an EMBL/GenBank/DDBJ whole genome shotgun (WGS) entry which is preliminary data.</text>
</comment>
<name>A0ACC2NQB4_9HYME</name>
<keyword evidence="2" id="KW-1185">Reference proteome</keyword>
<organism evidence="1 2">
    <name type="scientific">Eretmocerus hayati</name>
    <dbReference type="NCBI Taxonomy" id="131215"/>
    <lineage>
        <taxon>Eukaryota</taxon>
        <taxon>Metazoa</taxon>
        <taxon>Ecdysozoa</taxon>
        <taxon>Arthropoda</taxon>
        <taxon>Hexapoda</taxon>
        <taxon>Insecta</taxon>
        <taxon>Pterygota</taxon>
        <taxon>Neoptera</taxon>
        <taxon>Endopterygota</taxon>
        <taxon>Hymenoptera</taxon>
        <taxon>Apocrita</taxon>
        <taxon>Proctotrupomorpha</taxon>
        <taxon>Chalcidoidea</taxon>
        <taxon>Aphelinidae</taxon>
        <taxon>Aphelininae</taxon>
        <taxon>Eretmocerus</taxon>
    </lineage>
</organism>
<dbReference type="Proteomes" id="UP001239111">
    <property type="component" value="Chromosome 3"/>
</dbReference>
<proteinExistence type="predicted"/>
<protein>
    <submittedName>
        <fullName evidence="1">Uncharacterized protein</fullName>
    </submittedName>
</protein>
<accession>A0ACC2NQB4</accession>
<dbReference type="EMBL" id="CM056743">
    <property type="protein sequence ID" value="KAJ8672806.1"/>
    <property type="molecule type" value="Genomic_DNA"/>
</dbReference>
<evidence type="ECO:0000313" key="1">
    <source>
        <dbReference type="EMBL" id="KAJ8672806.1"/>
    </source>
</evidence>
<evidence type="ECO:0000313" key="2">
    <source>
        <dbReference type="Proteomes" id="UP001239111"/>
    </source>
</evidence>